<dbReference type="InterPro" id="IPR010035">
    <property type="entry name" value="Thi_S"/>
</dbReference>
<dbReference type="Proteomes" id="UP000679950">
    <property type="component" value="Unassembled WGS sequence"/>
</dbReference>
<accession>A0ABQ4KE72</accession>
<dbReference type="SUPFAM" id="SSF54285">
    <property type="entry name" value="MoaD/ThiS"/>
    <property type="match status" value="1"/>
</dbReference>
<dbReference type="PANTHER" id="PTHR34472:SF1">
    <property type="entry name" value="SULFUR CARRIER PROTEIN THIS"/>
    <property type="match status" value="1"/>
</dbReference>
<proteinExistence type="predicted"/>
<organism evidence="1 2">
    <name type="scientific">Lederbergia ruris</name>
    <dbReference type="NCBI Taxonomy" id="217495"/>
    <lineage>
        <taxon>Bacteria</taxon>
        <taxon>Bacillati</taxon>
        <taxon>Bacillota</taxon>
        <taxon>Bacilli</taxon>
        <taxon>Bacillales</taxon>
        <taxon>Bacillaceae</taxon>
        <taxon>Lederbergia</taxon>
    </lineage>
</organism>
<dbReference type="CDD" id="cd00565">
    <property type="entry name" value="Ubl_ThiS"/>
    <property type="match status" value="1"/>
</dbReference>
<sequence length="66" mass="7698">MEIILNGQSYQLPKNIQSVQQLLEHLTLSERVVIVEVNREIVPKEEYQRAIHERDEIEMIHFVGGG</sequence>
<gene>
    <name evidence="1" type="primary">thiS</name>
    <name evidence="1" type="ORF">J8TS2_05880</name>
</gene>
<reference evidence="1 2" key="1">
    <citation type="submission" date="2021-03" db="EMBL/GenBank/DDBJ databases">
        <title>Antimicrobial resistance genes in bacteria isolated from Japanese honey, and their potential for conferring macrolide and lincosamide resistance in the American foulbrood pathogen Paenibacillus larvae.</title>
        <authorList>
            <person name="Okamoto M."/>
            <person name="Kumagai M."/>
            <person name="Kanamori H."/>
            <person name="Takamatsu D."/>
        </authorList>
    </citation>
    <scope>NUCLEOTIDE SEQUENCE [LARGE SCALE GENOMIC DNA]</scope>
    <source>
        <strain evidence="1 2">J8TS2</strain>
    </source>
</reference>
<name>A0ABQ4KE72_9BACI</name>
<dbReference type="EMBL" id="BORB01000003">
    <property type="protein sequence ID" value="GIN56269.1"/>
    <property type="molecule type" value="Genomic_DNA"/>
</dbReference>
<dbReference type="InterPro" id="IPR016155">
    <property type="entry name" value="Mopterin_synth/thiamin_S_b"/>
</dbReference>
<protein>
    <submittedName>
        <fullName evidence="1">Sulfur carrier protein ThiS</fullName>
    </submittedName>
</protein>
<dbReference type="Pfam" id="PF02597">
    <property type="entry name" value="ThiS"/>
    <property type="match status" value="1"/>
</dbReference>
<evidence type="ECO:0000313" key="2">
    <source>
        <dbReference type="Proteomes" id="UP000679950"/>
    </source>
</evidence>
<dbReference type="InterPro" id="IPR003749">
    <property type="entry name" value="ThiS/MoaD-like"/>
</dbReference>
<dbReference type="PANTHER" id="PTHR34472">
    <property type="entry name" value="SULFUR CARRIER PROTEIN THIS"/>
    <property type="match status" value="1"/>
</dbReference>
<dbReference type="InterPro" id="IPR012675">
    <property type="entry name" value="Beta-grasp_dom_sf"/>
</dbReference>
<dbReference type="NCBIfam" id="TIGR01683">
    <property type="entry name" value="thiS"/>
    <property type="match status" value="1"/>
</dbReference>
<comment type="caution">
    <text evidence="1">The sequence shown here is derived from an EMBL/GenBank/DDBJ whole genome shotgun (WGS) entry which is preliminary data.</text>
</comment>
<keyword evidence="2" id="KW-1185">Reference proteome</keyword>
<dbReference type="RefSeq" id="WP_212965442.1">
    <property type="nucleotide sequence ID" value="NZ_BORB01000003.1"/>
</dbReference>
<evidence type="ECO:0000313" key="1">
    <source>
        <dbReference type="EMBL" id="GIN56269.1"/>
    </source>
</evidence>
<dbReference type="Gene3D" id="3.10.20.30">
    <property type="match status" value="1"/>
</dbReference>